<dbReference type="EMBL" id="CP000689">
    <property type="protein sequence ID" value="ABQ28771.1"/>
    <property type="molecule type" value="Genomic_DNA"/>
</dbReference>
<dbReference type="Gene3D" id="3.40.50.1820">
    <property type="entry name" value="alpha/beta hydrolase"/>
    <property type="match status" value="1"/>
</dbReference>
<dbReference type="InterPro" id="IPR050955">
    <property type="entry name" value="Plant_Biomass_Hydrol_Est"/>
</dbReference>
<dbReference type="InterPro" id="IPR010126">
    <property type="entry name" value="Esterase_phb"/>
</dbReference>
<sequence>MSAGCVSEVVGFGSNPGALRMLVHARARLPAGRPLVVVLHGCGQDAAAFANASGWLALADELGFALLVPEQVHANNRGRCFNWFRPDDVRRSGGEAMSIRQMLRVAVARYGSDPRRIYIVGFSAGGGMAAAMLAAYPAVFAAGGIVAGMPVGCAQTQVAAMLHMRRANMSRSRQALAGDVRAVTQARSRRSWPRVSIWQGGRDRTVDPANAEILAAQWGELHGQDTAPRTDNVASGHRHRTWGRPDRPPAVEIWTLPAIGHGFPVDASLPGSGRTSPYLARADLSAARQIATFWLLNNDHAKRAALHR</sequence>
<proteinExistence type="predicted"/>
<dbReference type="HOGENOM" id="CLU_027551_0_0_5"/>
<evidence type="ECO:0000256" key="4">
    <source>
        <dbReference type="SAM" id="Phobius"/>
    </source>
</evidence>
<feature type="region of interest" description="Disordered" evidence="3">
    <location>
        <begin position="224"/>
        <end position="246"/>
    </location>
</feature>
<feature type="transmembrane region" description="Helical" evidence="4">
    <location>
        <begin position="117"/>
        <end position="139"/>
    </location>
</feature>
<geneLocation type="plasmid" evidence="5 7">
    <name>pACRY01</name>
</geneLocation>
<protein>
    <submittedName>
        <fullName evidence="5">Esterase, PHB depolymerase family</fullName>
    </submittedName>
</protein>
<evidence type="ECO:0000256" key="2">
    <source>
        <dbReference type="ARBA" id="ARBA00022801"/>
    </source>
</evidence>
<dbReference type="AlphaFoldDB" id="A5FT39"/>
<evidence type="ECO:0000313" key="7">
    <source>
        <dbReference type="Proteomes" id="UP000000245"/>
    </source>
</evidence>
<keyword evidence="7" id="KW-1185">Reference proteome</keyword>
<keyword evidence="5" id="KW-0614">Plasmid</keyword>
<dbReference type="Proteomes" id="UP000000245">
    <property type="component" value="Plasmid pACRY01"/>
</dbReference>
<dbReference type="SUPFAM" id="SSF53474">
    <property type="entry name" value="alpha/beta-Hydrolases"/>
    <property type="match status" value="2"/>
</dbReference>
<accession>A5FT39</accession>
<reference evidence="5 7" key="1">
    <citation type="submission" date="2007-05" db="EMBL/GenBank/DDBJ databases">
        <title>Complete sequence of plasmid1 pACRY01 of Acidiphilium cryptum JF-5.</title>
        <authorList>
            <consortium name="US DOE Joint Genome Institute"/>
            <person name="Copeland A."/>
            <person name="Lucas S."/>
            <person name="Lapidus A."/>
            <person name="Barry K."/>
            <person name="Detter J.C."/>
            <person name="Glavina del Rio T."/>
            <person name="Hammon N."/>
            <person name="Israni S."/>
            <person name="Dalin E."/>
            <person name="Tice H."/>
            <person name="Pitluck S."/>
            <person name="Sims D."/>
            <person name="Brettin T."/>
            <person name="Bruce D."/>
            <person name="Han C."/>
            <person name="Schmutz J."/>
            <person name="Larimer F."/>
            <person name="Land M."/>
            <person name="Hauser L."/>
            <person name="Kyrpides N."/>
            <person name="Kim E."/>
            <person name="Magnuson T."/>
            <person name="Richardson P."/>
        </authorList>
    </citation>
    <scope>NUCLEOTIDE SEQUENCE [LARGE SCALE GENOMIC DNA]</scope>
    <source>
        <strain evidence="7">JF-5</strain>
        <plasmid evidence="5">JF-5</plasmid>
        <plasmid evidence="5">pACRY01</plasmid>
        <plasmid evidence="7">Plasmid pACRY01</plasmid>
    </source>
</reference>
<keyword evidence="2" id="KW-0378">Hydrolase</keyword>
<dbReference type="NCBIfam" id="TIGR01840">
    <property type="entry name" value="esterase_phb"/>
    <property type="match status" value="1"/>
</dbReference>
<keyword evidence="4" id="KW-0812">Transmembrane</keyword>
<keyword evidence="4" id="KW-0472">Membrane</keyword>
<evidence type="ECO:0000256" key="3">
    <source>
        <dbReference type="SAM" id="MobiDB-lite"/>
    </source>
</evidence>
<organism evidence="5 7">
    <name type="scientific">Acidiphilium cryptum (strain JF-5)</name>
    <dbReference type="NCBI Taxonomy" id="349163"/>
    <lineage>
        <taxon>Bacteria</taxon>
        <taxon>Pseudomonadati</taxon>
        <taxon>Pseudomonadota</taxon>
        <taxon>Alphaproteobacteria</taxon>
        <taxon>Acetobacterales</taxon>
        <taxon>Acidocellaceae</taxon>
        <taxon>Acidiphilium</taxon>
    </lineage>
</organism>
<keyword evidence="1" id="KW-0732">Signal</keyword>
<evidence type="ECO:0000256" key="1">
    <source>
        <dbReference type="ARBA" id="ARBA00022729"/>
    </source>
</evidence>
<dbReference type="PANTHER" id="PTHR43037:SF1">
    <property type="entry name" value="BLL1128 PROTEIN"/>
    <property type="match status" value="1"/>
</dbReference>
<dbReference type="EMBL" id="CP000689">
    <property type="protein sequence ID" value="ABQ28817.1"/>
    <property type="molecule type" value="Genomic_DNA"/>
</dbReference>
<keyword evidence="4" id="KW-1133">Transmembrane helix</keyword>
<dbReference type="KEGG" id="acr:Acry_3146"/>
<evidence type="ECO:0000313" key="5">
    <source>
        <dbReference type="EMBL" id="ABQ28771.1"/>
    </source>
</evidence>
<dbReference type="PANTHER" id="PTHR43037">
    <property type="entry name" value="UNNAMED PRODUCT-RELATED"/>
    <property type="match status" value="1"/>
</dbReference>
<dbReference type="KEGG" id="acr:Acry_3195"/>
<evidence type="ECO:0000313" key="6">
    <source>
        <dbReference type="EMBL" id="ABQ28817.1"/>
    </source>
</evidence>
<gene>
    <name evidence="5" type="ordered locus">Acry_3146</name>
    <name evidence="6" type="ordered locus">Acry_3195</name>
</gene>
<dbReference type="Pfam" id="PF10503">
    <property type="entry name" value="Esterase_PHB"/>
    <property type="match status" value="1"/>
</dbReference>
<dbReference type="GO" id="GO:0016787">
    <property type="term" value="F:hydrolase activity"/>
    <property type="evidence" value="ECO:0007669"/>
    <property type="project" value="UniProtKB-KW"/>
</dbReference>
<name>A5FT39_ACICJ</name>
<dbReference type="InterPro" id="IPR029058">
    <property type="entry name" value="AB_hydrolase_fold"/>
</dbReference>
<dbReference type="GO" id="GO:0005576">
    <property type="term" value="C:extracellular region"/>
    <property type="evidence" value="ECO:0007669"/>
    <property type="project" value="InterPro"/>
</dbReference>